<proteinExistence type="predicted"/>
<dbReference type="AlphaFoldDB" id="A0A068SS74"/>
<name>A0A068SS74_NEOGA</name>
<dbReference type="GeneID" id="24257263"/>
<gene>
    <name evidence="1" type="ORF">RG540_CH16980</name>
</gene>
<evidence type="ECO:0000313" key="1">
    <source>
        <dbReference type="EMBL" id="CDN47870.1"/>
    </source>
</evidence>
<dbReference type="Proteomes" id="UP000028181">
    <property type="component" value="Chromosome I"/>
</dbReference>
<accession>A0A068SS74</accession>
<dbReference type="KEGG" id="ngg:RG540_CH16980"/>
<reference evidence="2" key="1">
    <citation type="journal article" date="2014" name="BMC Genomics">
        <title>Genome sequencing of two Neorhizobium galegae strains reveals a noeT gene responsible for the unusual acetylation of the nodulation factors.</title>
        <authorList>
            <person name="Osterman J."/>
            <person name="Marsh J."/>
            <person name="Laine P.K."/>
            <person name="Zeng Z."/>
            <person name="Alatalo E."/>
            <person name="Sullivan J.T."/>
            <person name="Young J.P."/>
            <person name="Thomas-Oates J."/>
            <person name="Paulin L."/>
            <person name="Lindstrom K."/>
        </authorList>
    </citation>
    <scope>NUCLEOTIDE SEQUENCE [LARGE SCALE GENOMIC DNA]</scope>
    <source>
        <strain evidence="2">HAMBI 540</strain>
    </source>
</reference>
<dbReference type="OrthoDB" id="1445911at2"/>
<dbReference type="HOGENOM" id="CLU_115269_0_0_5"/>
<evidence type="ECO:0000313" key="2">
    <source>
        <dbReference type="Proteomes" id="UP000028181"/>
    </source>
</evidence>
<dbReference type="eggNOG" id="ENOG5032ZCY">
    <property type="taxonomic scope" value="Bacteria"/>
</dbReference>
<dbReference type="EMBL" id="HG938353">
    <property type="protein sequence ID" value="CDN47870.1"/>
    <property type="molecule type" value="Genomic_DNA"/>
</dbReference>
<sequence>MEIDDLPYEKLKRLLKEDHAEISLNLRIAALFLVVYENLKELITDRVRDFFTNEWRSIDGELVGIPGKEYASLLNGKGVFRACRDFHLEMGAISPDDNQLIDRFIKYRGEVAHELYAILLDDKKAALDLQLLFQAHLLAKKIDRWWILNFEVPLNEDLVDQSIDEEKVASGRQLFLDQLMRVALKDIFELVEEEADGS</sequence>
<protein>
    <submittedName>
        <fullName evidence="1">Uncharacterized protein</fullName>
    </submittedName>
</protein>
<organism evidence="1 2">
    <name type="scientific">Neorhizobium galegae bv. orientalis str. HAMBI 540</name>
    <dbReference type="NCBI Taxonomy" id="1028800"/>
    <lineage>
        <taxon>Bacteria</taxon>
        <taxon>Pseudomonadati</taxon>
        <taxon>Pseudomonadota</taxon>
        <taxon>Alphaproteobacteria</taxon>
        <taxon>Hyphomicrobiales</taxon>
        <taxon>Rhizobiaceae</taxon>
        <taxon>Rhizobium/Agrobacterium group</taxon>
        <taxon>Neorhizobium</taxon>
    </lineage>
</organism>
<dbReference type="RefSeq" id="WP_038586615.1">
    <property type="nucleotide sequence ID" value="NZ_HG938353.1"/>
</dbReference>
<keyword evidence="2" id="KW-1185">Reference proteome</keyword>